<dbReference type="Proteomes" id="UP000886653">
    <property type="component" value="Unassembled WGS sequence"/>
</dbReference>
<dbReference type="GO" id="GO:0004674">
    <property type="term" value="F:protein serine/threonine kinase activity"/>
    <property type="evidence" value="ECO:0007669"/>
    <property type="project" value="TreeGrafter"/>
</dbReference>
<dbReference type="PANTHER" id="PTHR24346:SF72">
    <property type="entry name" value="CAMK PROTEIN KINASE"/>
    <property type="match status" value="1"/>
</dbReference>
<evidence type="ECO:0000313" key="7">
    <source>
        <dbReference type="Proteomes" id="UP000886653"/>
    </source>
</evidence>
<evidence type="ECO:0000259" key="5">
    <source>
        <dbReference type="PROSITE" id="PS50011"/>
    </source>
</evidence>
<evidence type="ECO:0000256" key="1">
    <source>
        <dbReference type="ARBA" id="ARBA00022741"/>
    </source>
</evidence>
<organism evidence="6 7">
    <name type="scientific">Cronartium quercuum f. sp. fusiforme G11</name>
    <dbReference type="NCBI Taxonomy" id="708437"/>
    <lineage>
        <taxon>Eukaryota</taxon>
        <taxon>Fungi</taxon>
        <taxon>Dikarya</taxon>
        <taxon>Basidiomycota</taxon>
        <taxon>Pucciniomycotina</taxon>
        <taxon>Pucciniomycetes</taxon>
        <taxon>Pucciniales</taxon>
        <taxon>Coleosporiaceae</taxon>
        <taxon>Cronartium</taxon>
    </lineage>
</organism>
<dbReference type="SMART" id="SM00220">
    <property type="entry name" value="S_TKc"/>
    <property type="match status" value="1"/>
</dbReference>
<feature type="region of interest" description="Disordered" evidence="4">
    <location>
        <begin position="221"/>
        <end position="249"/>
    </location>
</feature>
<feature type="compositionally biased region" description="Low complexity" evidence="4">
    <location>
        <begin position="22"/>
        <end position="42"/>
    </location>
</feature>
<dbReference type="GO" id="GO:0005524">
    <property type="term" value="F:ATP binding"/>
    <property type="evidence" value="ECO:0007669"/>
    <property type="project" value="UniProtKB-UniRule"/>
</dbReference>
<evidence type="ECO:0000256" key="4">
    <source>
        <dbReference type="SAM" id="MobiDB-lite"/>
    </source>
</evidence>
<dbReference type="FunFam" id="3.30.200.20:FF:000314">
    <property type="entry name" value="Serine/threonine protein kinase"/>
    <property type="match status" value="1"/>
</dbReference>
<dbReference type="PROSITE" id="PS50011">
    <property type="entry name" value="PROTEIN_KINASE_DOM"/>
    <property type="match status" value="1"/>
</dbReference>
<dbReference type="InterPro" id="IPR011009">
    <property type="entry name" value="Kinase-like_dom_sf"/>
</dbReference>
<protein>
    <recommendedName>
        <fullName evidence="5">Protein kinase domain-containing protein</fullName>
    </recommendedName>
</protein>
<dbReference type="Gene3D" id="3.30.200.20">
    <property type="entry name" value="Phosphorylase Kinase, domain 1"/>
    <property type="match status" value="1"/>
</dbReference>
<dbReference type="InterPro" id="IPR017441">
    <property type="entry name" value="Protein_kinase_ATP_BS"/>
</dbReference>
<dbReference type="GO" id="GO:0005634">
    <property type="term" value="C:nucleus"/>
    <property type="evidence" value="ECO:0007669"/>
    <property type="project" value="TreeGrafter"/>
</dbReference>
<feature type="binding site" evidence="3">
    <location>
        <position position="330"/>
    </location>
    <ligand>
        <name>ATP</name>
        <dbReference type="ChEBI" id="CHEBI:30616"/>
    </ligand>
</feature>
<keyword evidence="7" id="KW-1185">Reference proteome</keyword>
<evidence type="ECO:0000256" key="3">
    <source>
        <dbReference type="PROSITE-ProRule" id="PRU10141"/>
    </source>
</evidence>
<dbReference type="PROSITE" id="PS00107">
    <property type="entry name" value="PROTEIN_KINASE_ATP"/>
    <property type="match status" value="1"/>
</dbReference>
<dbReference type="Pfam" id="PF00069">
    <property type="entry name" value="Pkinase"/>
    <property type="match status" value="2"/>
</dbReference>
<accession>A0A9P6T6F2</accession>
<dbReference type="PROSITE" id="PS00108">
    <property type="entry name" value="PROTEIN_KINASE_ST"/>
    <property type="match status" value="1"/>
</dbReference>
<dbReference type="GO" id="GO:0035556">
    <property type="term" value="P:intracellular signal transduction"/>
    <property type="evidence" value="ECO:0007669"/>
    <property type="project" value="TreeGrafter"/>
</dbReference>
<feature type="region of interest" description="Disordered" evidence="4">
    <location>
        <begin position="164"/>
        <end position="184"/>
    </location>
</feature>
<keyword evidence="2 3" id="KW-0067">ATP-binding</keyword>
<gene>
    <name evidence="6" type="ORF">CROQUDRAFT_136746</name>
</gene>
<dbReference type="InterPro" id="IPR008271">
    <property type="entry name" value="Ser/Thr_kinase_AS"/>
</dbReference>
<sequence>MRQTYQLVPIPPFRGRGAKIPTSTSTSTCSSTLSAMTQSESSSSLAVSVDEDVEMAPLSSITSPHVVEPDADTALTSFHIGKRRPPALSKLHLGPPHAYAVDSDGTYALPPPSPLVHQQILNGHCGTKPSSPPQFPSSFATDVNQNRANFMPLRFKSKRVFTPQLPGSVSTSKDIPADENDPSRVLISPAPLSERVAQAQSYFAGLQQSKFARKATGVPAYPLTNRHLTPPPTPNTRQQGGTGKPVNKGHGGLDVSCLMELRLPPTPSTSPTNKVLPLTPSTVSAKALTLHRLHPLFDHSYYLGDELGSGGFGFVVQATRRSDGLLCAVKFIYKEKVPHHAWVKDELWGDEHDINGIMRTKDGIKRVPLEAYVLKTIRHRGVVSFVDLFEDKSYLYLVMEHHGTPWTAPEKENKAMTSPCLLPSGTQTPKLTLSTTQPLQPYINGASLTSSPTTGSNMPTTPALAVPAPPPAMMRRSSCDLFECIEQHSRLPEQYAKYVFAQLVDVVGCLHYNGFVHRDIKDENIVIDDKYRVKLIDFGSTFLFDYRKEPQTLSRFFGTLNFAAPEILKKGVYQPMAAEVWSLGILLTILVTGESFFRDTEAIKSYKASAPNQPISEDCMDLIFRCLAFNPQERWNCFRIRNHPWLADCQWQWSELPHDAWIDSIERVRQ</sequence>
<evidence type="ECO:0000313" key="6">
    <source>
        <dbReference type="EMBL" id="KAG0140349.1"/>
    </source>
</evidence>
<dbReference type="GO" id="GO:0005829">
    <property type="term" value="C:cytosol"/>
    <property type="evidence" value="ECO:0007669"/>
    <property type="project" value="TreeGrafter"/>
</dbReference>
<reference evidence="6" key="1">
    <citation type="submission" date="2013-11" db="EMBL/GenBank/DDBJ databases">
        <title>Genome sequence of the fusiform rust pathogen reveals effectors for host alternation and coevolution with pine.</title>
        <authorList>
            <consortium name="DOE Joint Genome Institute"/>
            <person name="Smith K."/>
            <person name="Pendleton A."/>
            <person name="Kubisiak T."/>
            <person name="Anderson C."/>
            <person name="Salamov A."/>
            <person name="Aerts A."/>
            <person name="Riley R."/>
            <person name="Clum A."/>
            <person name="Lindquist E."/>
            <person name="Ence D."/>
            <person name="Campbell M."/>
            <person name="Kronenberg Z."/>
            <person name="Feau N."/>
            <person name="Dhillon B."/>
            <person name="Hamelin R."/>
            <person name="Burleigh J."/>
            <person name="Smith J."/>
            <person name="Yandell M."/>
            <person name="Nelson C."/>
            <person name="Grigoriev I."/>
            <person name="Davis J."/>
        </authorList>
    </citation>
    <scope>NUCLEOTIDE SEQUENCE</scope>
    <source>
        <strain evidence="6">G11</strain>
    </source>
</reference>
<dbReference type="Gene3D" id="1.10.510.10">
    <property type="entry name" value="Transferase(Phosphotransferase) domain 1"/>
    <property type="match status" value="1"/>
</dbReference>
<comment type="caution">
    <text evidence="6">The sequence shown here is derived from an EMBL/GenBank/DDBJ whole genome shotgun (WGS) entry which is preliminary data.</text>
</comment>
<feature type="domain" description="Protein kinase" evidence="5">
    <location>
        <begin position="301"/>
        <end position="646"/>
    </location>
</feature>
<name>A0A9P6T6F2_9BASI</name>
<proteinExistence type="predicted"/>
<evidence type="ECO:0000256" key="2">
    <source>
        <dbReference type="ARBA" id="ARBA00022840"/>
    </source>
</evidence>
<dbReference type="EMBL" id="MU167451">
    <property type="protein sequence ID" value="KAG0140349.1"/>
    <property type="molecule type" value="Genomic_DNA"/>
</dbReference>
<dbReference type="SUPFAM" id="SSF56112">
    <property type="entry name" value="Protein kinase-like (PK-like)"/>
    <property type="match status" value="2"/>
</dbReference>
<dbReference type="InterPro" id="IPR000719">
    <property type="entry name" value="Prot_kinase_dom"/>
</dbReference>
<keyword evidence="1 3" id="KW-0547">Nucleotide-binding</keyword>
<feature type="region of interest" description="Disordered" evidence="4">
    <location>
        <begin position="13"/>
        <end position="42"/>
    </location>
</feature>
<dbReference type="PANTHER" id="PTHR24346">
    <property type="entry name" value="MAP/MICROTUBULE AFFINITY-REGULATING KINASE"/>
    <property type="match status" value="1"/>
</dbReference>
<dbReference type="OrthoDB" id="10252171at2759"/>
<dbReference type="GO" id="GO:0045719">
    <property type="term" value="P:negative regulation of glycogen biosynthetic process"/>
    <property type="evidence" value="ECO:0007669"/>
    <property type="project" value="TreeGrafter"/>
</dbReference>
<feature type="region of interest" description="Disordered" evidence="4">
    <location>
        <begin position="450"/>
        <end position="469"/>
    </location>
</feature>
<dbReference type="AlphaFoldDB" id="A0A9P6T6F2"/>